<dbReference type="EMBL" id="BNAI01000004">
    <property type="protein sequence ID" value="GHF19914.1"/>
    <property type="molecule type" value="Genomic_DNA"/>
</dbReference>
<dbReference type="Proteomes" id="UP000617531">
    <property type="component" value="Unassembled WGS sequence"/>
</dbReference>
<evidence type="ECO:0000313" key="1">
    <source>
        <dbReference type="EMBL" id="GHF19914.1"/>
    </source>
</evidence>
<dbReference type="AlphaFoldDB" id="A0A8J3M246"/>
<organism evidence="1 2">
    <name type="scientific">Pseudolysinimonas yzui</name>
    <dbReference type="NCBI Taxonomy" id="2708254"/>
    <lineage>
        <taxon>Bacteria</taxon>
        <taxon>Bacillati</taxon>
        <taxon>Actinomycetota</taxon>
        <taxon>Actinomycetes</taxon>
        <taxon>Micrococcales</taxon>
        <taxon>Microbacteriaceae</taxon>
        <taxon>Pseudolysinimonas</taxon>
    </lineage>
</organism>
<keyword evidence="2" id="KW-1185">Reference proteome</keyword>
<sequence>MAPKDPMRQTRRMGFFDDLADGISGLIFDAKIEDGVRGTAQVVAASGYYGHALYQNCQLEVVVEAPGIPATAATVNAVVSRDTWPQPGQVLPALIERANPREVQILWDELPKTGDVAKAQAEALAAVKRGETPAPGTPMPYGPGSTVKVVGDVSQITPAQREKLKALGIDLDALLSPPTIP</sequence>
<comment type="caution">
    <text evidence="1">The sequence shown here is derived from an EMBL/GenBank/DDBJ whole genome shotgun (WGS) entry which is preliminary data.</text>
</comment>
<gene>
    <name evidence="1" type="ORF">GCM10011600_21000</name>
</gene>
<evidence type="ECO:0000313" key="2">
    <source>
        <dbReference type="Proteomes" id="UP000617531"/>
    </source>
</evidence>
<reference evidence="1" key="2">
    <citation type="submission" date="2020-09" db="EMBL/GenBank/DDBJ databases">
        <authorList>
            <person name="Sun Q."/>
            <person name="Zhou Y."/>
        </authorList>
    </citation>
    <scope>NUCLEOTIDE SEQUENCE</scope>
    <source>
        <strain evidence="1">CGMCC 1.16548</strain>
    </source>
</reference>
<accession>A0A8J3M246</accession>
<proteinExistence type="predicted"/>
<name>A0A8J3M246_9MICO</name>
<protein>
    <submittedName>
        <fullName evidence="1">Uncharacterized protein</fullName>
    </submittedName>
</protein>
<reference evidence="1" key="1">
    <citation type="journal article" date="2014" name="Int. J. Syst. Evol. Microbiol.">
        <title>Complete genome sequence of Corynebacterium casei LMG S-19264T (=DSM 44701T), isolated from a smear-ripened cheese.</title>
        <authorList>
            <consortium name="US DOE Joint Genome Institute (JGI-PGF)"/>
            <person name="Walter F."/>
            <person name="Albersmeier A."/>
            <person name="Kalinowski J."/>
            <person name="Ruckert C."/>
        </authorList>
    </citation>
    <scope>NUCLEOTIDE SEQUENCE</scope>
    <source>
        <strain evidence="1">CGMCC 1.16548</strain>
    </source>
</reference>